<dbReference type="SUPFAM" id="SSF90250">
    <property type="entry name" value="Troponin coil-coiled subunits"/>
    <property type="match status" value="1"/>
</dbReference>
<dbReference type="GO" id="GO:0045214">
    <property type="term" value="P:sarcomere organization"/>
    <property type="evidence" value="ECO:0007669"/>
    <property type="project" value="UniProtKB-ARBA"/>
</dbReference>
<dbReference type="Gene3D" id="1.20.5.350">
    <property type="match status" value="1"/>
</dbReference>
<dbReference type="PANTHER" id="PTHR11521:SF1">
    <property type="entry name" value="TROPONIN T, SKELETAL MUSCLE"/>
    <property type="match status" value="1"/>
</dbReference>
<keyword evidence="6" id="KW-1185">Reference proteome</keyword>
<feature type="region of interest" description="Disordered" evidence="4">
    <location>
        <begin position="1"/>
        <end position="53"/>
    </location>
</feature>
<dbReference type="InterPro" id="IPR027707">
    <property type="entry name" value="TNNT"/>
</dbReference>
<feature type="compositionally biased region" description="Basic and acidic residues" evidence="4">
    <location>
        <begin position="65"/>
        <end position="80"/>
    </location>
</feature>
<protein>
    <recommendedName>
        <fullName evidence="7">Troponin T</fullName>
    </recommendedName>
</protein>
<comment type="similarity">
    <text evidence="2">Belongs to the troponin T family.</text>
</comment>
<dbReference type="GO" id="GO:0006937">
    <property type="term" value="P:regulation of muscle contraction"/>
    <property type="evidence" value="ECO:0007669"/>
    <property type="project" value="InterPro"/>
</dbReference>
<feature type="region of interest" description="Disordered" evidence="4">
    <location>
        <begin position="315"/>
        <end position="385"/>
    </location>
</feature>
<feature type="compositionally biased region" description="Acidic residues" evidence="4">
    <location>
        <begin position="1"/>
        <end position="18"/>
    </location>
</feature>
<accession>A0A9P0AY86</accession>
<dbReference type="PANTHER" id="PTHR11521">
    <property type="entry name" value="TROPONIN T"/>
    <property type="match status" value="1"/>
</dbReference>
<dbReference type="OrthoDB" id="330499at2759"/>
<evidence type="ECO:0000256" key="4">
    <source>
        <dbReference type="SAM" id="MobiDB-lite"/>
    </source>
</evidence>
<dbReference type="GO" id="GO:0005523">
    <property type="term" value="F:tropomyosin binding"/>
    <property type="evidence" value="ECO:0007669"/>
    <property type="project" value="TreeGrafter"/>
</dbReference>
<name>A0A9P0AY86_BRAAE</name>
<dbReference type="GO" id="GO:0006936">
    <property type="term" value="P:muscle contraction"/>
    <property type="evidence" value="ECO:0007669"/>
    <property type="project" value="TreeGrafter"/>
</dbReference>
<feature type="compositionally biased region" description="Acidic residues" evidence="4">
    <location>
        <begin position="347"/>
        <end position="385"/>
    </location>
</feature>
<evidence type="ECO:0008006" key="7">
    <source>
        <dbReference type="Google" id="ProtNLM"/>
    </source>
</evidence>
<feature type="compositionally biased region" description="Basic and acidic residues" evidence="4">
    <location>
        <begin position="322"/>
        <end position="332"/>
    </location>
</feature>
<evidence type="ECO:0000256" key="1">
    <source>
        <dbReference type="ARBA" id="ARBA00003363"/>
    </source>
</evidence>
<gene>
    <name evidence="5" type="ORF">MELIAE_LOCUS5199</name>
</gene>
<dbReference type="FunFam" id="1.20.5.350:FF:000003">
    <property type="entry name" value="Troponin T isoform 5"/>
    <property type="match status" value="1"/>
</dbReference>
<proteinExistence type="inferred from homology"/>
<dbReference type="EMBL" id="OV121134">
    <property type="protein sequence ID" value="CAH0553107.1"/>
    <property type="molecule type" value="Genomic_DNA"/>
</dbReference>
<dbReference type="Proteomes" id="UP001154078">
    <property type="component" value="Chromosome 3"/>
</dbReference>
<feature type="region of interest" description="Disordered" evidence="4">
    <location>
        <begin position="241"/>
        <end position="264"/>
    </location>
</feature>
<dbReference type="Pfam" id="PF00992">
    <property type="entry name" value="Troponin"/>
    <property type="match status" value="1"/>
</dbReference>
<keyword evidence="3" id="KW-0514">Muscle protein</keyword>
<organism evidence="5 6">
    <name type="scientific">Brassicogethes aeneus</name>
    <name type="common">Rape pollen beetle</name>
    <name type="synonym">Meligethes aeneus</name>
    <dbReference type="NCBI Taxonomy" id="1431903"/>
    <lineage>
        <taxon>Eukaryota</taxon>
        <taxon>Metazoa</taxon>
        <taxon>Ecdysozoa</taxon>
        <taxon>Arthropoda</taxon>
        <taxon>Hexapoda</taxon>
        <taxon>Insecta</taxon>
        <taxon>Pterygota</taxon>
        <taxon>Neoptera</taxon>
        <taxon>Endopterygota</taxon>
        <taxon>Coleoptera</taxon>
        <taxon>Polyphaga</taxon>
        <taxon>Cucujiformia</taxon>
        <taxon>Nitidulidae</taxon>
        <taxon>Meligethinae</taxon>
        <taxon>Brassicogethes</taxon>
    </lineage>
</organism>
<feature type="compositionally biased region" description="Basic and acidic residues" evidence="4">
    <location>
        <begin position="40"/>
        <end position="53"/>
    </location>
</feature>
<feature type="region of interest" description="Disordered" evidence="4">
    <location>
        <begin position="65"/>
        <end position="150"/>
    </location>
</feature>
<evidence type="ECO:0000256" key="2">
    <source>
        <dbReference type="ARBA" id="ARBA00008330"/>
    </source>
</evidence>
<feature type="compositionally biased region" description="Basic and acidic residues" evidence="4">
    <location>
        <begin position="87"/>
        <end position="132"/>
    </location>
</feature>
<dbReference type="InterPro" id="IPR001978">
    <property type="entry name" value="Troponin"/>
</dbReference>
<evidence type="ECO:0000313" key="5">
    <source>
        <dbReference type="EMBL" id="CAH0553107.1"/>
    </source>
</evidence>
<sequence length="385" mass="46002">MSDEEEVYSEEEEEEEEVVETKTTTTTTTTKVEEGAGDPEFIKRQDQKRSDLDDQLREYITEWRKQRAKEEQDLKHLKEKQAKRKIARADEERKMAERKKQEEERRVREIEEKKQRDIEEKRQRLEEAEKKRQAMMQALKDQNKNKGPNFTIQKREAGATLSAAQIERNKTKEQLEEEKKISLSIRIKPLTIDNLGVDKLREKAQELWDCIVKLETEKYDLEERQKRQDYDLKELKERQKQQLRHKALKKGLDPEALTGKYPPKIQVASKYERRVDTRSYDDKKKLFEGGFDHGMLDQIEKNWRSKLQEFMNRSRTRLPKWFGERPGKKPGDPETPEGEEEGKQAVDDDDDIKEPVFEPEPEEEEEEEEVEVDEEEDDDDEEEEE</sequence>
<evidence type="ECO:0000313" key="6">
    <source>
        <dbReference type="Proteomes" id="UP001154078"/>
    </source>
</evidence>
<evidence type="ECO:0000256" key="3">
    <source>
        <dbReference type="ARBA" id="ARBA00023179"/>
    </source>
</evidence>
<feature type="compositionally biased region" description="Low complexity" evidence="4">
    <location>
        <begin position="21"/>
        <end position="30"/>
    </location>
</feature>
<comment type="function">
    <text evidence="1">Troponin T is the tropomyosin-binding subunit of troponin, the thin filament regulatory complex which confers calcium-sensitivity to striated muscle actomyosin ATPase activity.</text>
</comment>
<dbReference type="InterPro" id="IPR038077">
    <property type="entry name" value="Troponin_sf"/>
</dbReference>
<dbReference type="GO" id="GO:0005861">
    <property type="term" value="C:troponin complex"/>
    <property type="evidence" value="ECO:0007669"/>
    <property type="project" value="InterPro"/>
</dbReference>
<reference evidence="5" key="1">
    <citation type="submission" date="2021-12" db="EMBL/GenBank/DDBJ databases">
        <authorList>
            <person name="King R."/>
        </authorList>
    </citation>
    <scope>NUCLEOTIDE SEQUENCE</scope>
</reference>
<dbReference type="AlphaFoldDB" id="A0A9P0AY86"/>